<reference evidence="15" key="1">
    <citation type="journal article" date="2011" name="Science">
        <title>The plant cell wall-decomposing machinery underlies the functional diversity of forest fungi.</title>
        <authorList>
            <person name="Eastwood D.C."/>
            <person name="Floudas D."/>
            <person name="Binder M."/>
            <person name="Majcherczyk A."/>
            <person name="Schneider P."/>
            <person name="Aerts A."/>
            <person name="Asiegbu F.O."/>
            <person name="Baker S.E."/>
            <person name="Barry K."/>
            <person name="Bendiksby M."/>
            <person name="Blumentritt M."/>
            <person name="Coutinho P.M."/>
            <person name="Cullen D."/>
            <person name="de Vries R.P."/>
            <person name="Gathman A."/>
            <person name="Goodell B."/>
            <person name="Henrissat B."/>
            <person name="Ihrmark K."/>
            <person name="Kauserud H."/>
            <person name="Kohler A."/>
            <person name="LaButti K."/>
            <person name="Lapidus A."/>
            <person name="Lavin J.L."/>
            <person name="Lee Y.-H."/>
            <person name="Lindquist E."/>
            <person name="Lilly W."/>
            <person name="Lucas S."/>
            <person name="Morin E."/>
            <person name="Murat C."/>
            <person name="Oguiza J.A."/>
            <person name="Park J."/>
            <person name="Pisabarro A.G."/>
            <person name="Riley R."/>
            <person name="Rosling A."/>
            <person name="Salamov A."/>
            <person name="Schmidt O."/>
            <person name="Schmutz J."/>
            <person name="Skrede I."/>
            <person name="Stenlid J."/>
            <person name="Wiebenga A."/>
            <person name="Xie X."/>
            <person name="Kuees U."/>
            <person name="Hibbett D.S."/>
            <person name="Hoffmeister D."/>
            <person name="Hoegberg N."/>
            <person name="Martin F."/>
            <person name="Grigoriev I.V."/>
            <person name="Watkinson S.C."/>
        </authorList>
    </citation>
    <scope>NUCLEOTIDE SEQUENCE [LARGE SCALE GENOMIC DNA]</scope>
    <source>
        <strain evidence="15">strain S7.3</strain>
    </source>
</reference>
<dbReference type="Pfam" id="PF11597">
    <property type="entry name" value="Med13_N"/>
    <property type="match status" value="1"/>
</dbReference>
<dbReference type="InParanoid" id="F8PQ14"/>
<proteinExistence type="inferred from homology"/>
<feature type="region of interest" description="Disordered" evidence="11">
    <location>
        <begin position="1"/>
        <end position="24"/>
    </location>
</feature>
<feature type="region of interest" description="Disordered" evidence="11">
    <location>
        <begin position="490"/>
        <end position="514"/>
    </location>
</feature>
<dbReference type="HOGENOM" id="CLU_243920_0_0_1"/>
<sequence>MASKSAHASSSHSSSPSTTMSHLPPHVSLSEQVLSSVVSLPDNPVIAYTTFTTQSTTIRPYEALELARRLLVNRNKGLPLLDSLLPCVNVSQDLSALQVFAITSRDHVSAKLAAIKDISFDGLTVSGESSFTPHDLYPCSLACSDDQSPCPSCLKRDPSSLSQSTLSSPACLLPRKPLRSAYYHFLDAVRKRLIDDISEASRKTPHGRCARGFQDGFLLSPPRSYFDWGVDWQHHVNTRPFIHCHLEIHLATSRLEIHPIIRPTHFSPLSVHLPLAPGTPIALMPYSTPAFFLATYTGPTSALSAQFEQSLAGLGAGDWKTMTSPYSHSVSNGKHRSADPSARKYPMYIIAWLAVENKQGEDKGMNIIWPTELCLSYLPSSKSAHARQTLAYIPDLPPPLQPSPPPPPPPAISISSPVSAGGDGGPTSPIELNSHRISRPVISRICTSPTGEYLRAFRSLTVSKSKGLDEIATEVGGYVEVVAKEREKERERIRRERENAHFSASPRAVVTPPTALPSSITPGVSMLATTSVDIVATPQHSQPPASAQTSPTTVASNQDSQPVSIPHQQFYPSPPQTNLPSGAHSTGQDSLMSSVEPTSALPTTAASEPEPVVNDPIPQPENISSSSSYDPFNMEPSWAQSNDDFMSIGMDYNMSFGISMDPIGGGGAGGGGAADRLDMDFEDGFTFTDDDFSFFDRPSASTRLPAVADSTLENTTINTGLTPAAGPAPLGLSPPTYGDGIHFSGSGSGPGPPPTPGQLHFPPWNPGALAEGYSPRFIDHPHAHDVIPPAPDLLPPSPGKTPSSHSAPVTPNVHVYGSDAYRPTSSNSNIFDPIPFANSHRIADGKYTFGKFALPSPPDEEDRTEPIPLSSSPLHLQGWKLRYNAVTDPRIGVVRKLIGVKRKSFDQGSRDHKSFSSWKREHEDWVSSNVVDDVEENKSDAESEDDDVEIDDLPVASRTSTPPPAYLPMGPTLLHTYFHHSLLLPLSNPLRPPGAAVAPTNIPTVAPTSVPTPVSPAAALGTASEKSKFLEAAGYMVASEMVENSVWADAWRSNFLSASVRPTSEIWKSDVSTLVQLVKDVPDMEGPLDLQTLFQLKTEHTSQLEETVLQKLEPPMFSICKSDSVIQVLPSAIRFWEKLGLGPLGGKKDIIAFVLFDEEGPEKQNQAEGWLNSISVMYTAKQLGTHVPGSCTGCPKDGIMPLRFDSFRKSLASFVASLPTSQSSLVFYIVTPDTAMSLASPLLRQVFSAVKRAQKTYSEAQILFQFVPERLIRSVGSSTNQDMDIEALCYSVYRRVPQPVDRYMSRRFSENGERIRNYFQEQPFTLARPLCNRVSFTLQSPARTLDVVDRHTLLHIGYQTSACGKWLIAACVDQRGEAHDLGVWLIQGDWEAFVVEQVWKFAVQFARKANIEWRLIFTKLGSMSENELNAWSSHLATVVPACSELPPFYVSLFSVDQGMPWTFISPKSSVNPSTPKRSPGKDCTKHIYLDVSATTYALFSPSPMPLMSPLSSATRDGADVSTIPDNEEMPPRDTLGVMPLSTTMLIRAPAASGHTAITMIHIHLLHSMKSPNSSLSTSDHETHKDVTRNFHELAVLSESTHRLRANPILPFHLAALETMHGALTQGDVE</sequence>
<evidence type="ECO:0000256" key="7">
    <source>
        <dbReference type="ARBA" id="ARBA00023163"/>
    </source>
</evidence>
<feature type="region of interest" description="Disordered" evidence="11">
    <location>
        <begin position="792"/>
        <end position="811"/>
    </location>
</feature>
<evidence type="ECO:0000256" key="11">
    <source>
        <dbReference type="SAM" id="MobiDB-lite"/>
    </source>
</evidence>
<feature type="compositionally biased region" description="Polar residues" evidence="11">
    <location>
        <begin position="800"/>
        <end position="809"/>
    </location>
</feature>
<feature type="compositionally biased region" description="Polar residues" evidence="11">
    <location>
        <begin position="578"/>
        <end position="606"/>
    </location>
</feature>
<evidence type="ECO:0000259" key="13">
    <source>
        <dbReference type="Pfam" id="PF11597"/>
    </source>
</evidence>
<dbReference type="PANTHER" id="PTHR48249:SF3">
    <property type="entry name" value="MEDIATOR OF RNA POLYMERASE II TRANSCRIPTION SUBUNIT 13"/>
    <property type="match status" value="1"/>
</dbReference>
<feature type="region of interest" description="Disordered" evidence="11">
    <location>
        <begin position="1509"/>
        <end position="1532"/>
    </location>
</feature>
<evidence type="ECO:0000313" key="15">
    <source>
        <dbReference type="Proteomes" id="UP000008063"/>
    </source>
</evidence>
<feature type="compositionally biased region" description="Basic and acidic residues" evidence="11">
    <location>
        <begin position="490"/>
        <end position="500"/>
    </location>
</feature>
<dbReference type="OMA" id="QGEDKGM"/>
<dbReference type="InterPro" id="IPR009401">
    <property type="entry name" value="Med13_C"/>
</dbReference>
<dbReference type="GO" id="GO:0003713">
    <property type="term" value="F:transcription coactivator activity"/>
    <property type="evidence" value="ECO:0007669"/>
    <property type="project" value="TreeGrafter"/>
</dbReference>
<keyword evidence="5 10" id="KW-0805">Transcription regulation</keyword>
<feature type="region of interest" description="Disordered" evidence="11">
    <location>
        <begin position="538"/>
        <end position="629"/>
    </location>
</feature>
<keyword evidence="7 10" id="KW-0804">Transcription</keyword>
<evidence type="ECO:0000256" key="10">
    <source>
        <dbReference type="RuleBase" id="RU364134"/>
    </source>
</evidence>
<keyword evidence="15" id="KW-1185">Reference proteome</keyword>
<keyword evidence="8 10" id="KW-0539">Nucleus</keyword>
<feature type="domain" description="Mediator complex subunit Med13 C-terminal" evidence="12">
    <location>
        <begin position="1321"/>
        <end position="1616"/>
    </location>
</feature>
<dbReference type="EMBL" id="GL945477">
    <property type="protein sequence ID" value="EGO01479.1"/>
    <property type="molecule type" value="Genomic_DNA"/>
</dbReference>
<dbReference type="OrthoDB" id="103819at2759"/>
<accession>F8PQ14</accession>
<evidence type="ECO:0000256" key="5">
    <source>
        <dbReference type="ARBA" id="ARBA00023015"/>
    </source>
</evidence>
<dbReference type="eggNOG" id="ENOG502S3V9">
    <property type="taxonomic scope" value="Eukaryota"/>
</dbReference>
<comment type="subunit">
    <text evidence="10">Component of the SRB8-11 complex, which itself associates with the Mediator complex.</text>
</comment>
<keyword evidence="6 10" id="KW-0010">Activator</keyword>
<evidence type="ECO:0000259" key="12">
    <source>
        <dbReference type="Pfam" id="PF06333"/>
    </source>
</evidence>
<comment type="similarity">
    <text evidence="2 10">Belongs to the Mediator complex subunit 13 family.</text>
</comment>
<dbReference type="InterPro" id="IPR051139">
    <property type="entry name" value="Mediator_complx_sub13"/>
</dbReference>
<evidence type="ECO:0000256" key="6">
    <source>
        <dbReference type="ARBA" id="ARBA00023159"/>
    </source>
</evidence>
<dbReference type="Pfam" id="PF06333">
    <property type="entry name" value="Med13_C"/>
    <property type="match status" value="1"/>
</dbReference>
<gene>
    <name evidence="14" type="ORF">SERLA73DRAFT_70663</name>
</gene>
<protein>
    <recommendedName>
        <fullName evidence="3 10">Mediator of RNA polymerase II transcription subunit 13</fullName>
    </recommendedName>
    <alternativeName>
        <fullName evidence="9 10">Mediator complex subunit 13</fullName>
    </alternativeName>
</protein>
<feature type="compositionally biased region" description="Acidic residues" evidence="11">
    <location>
        <begin position="942"/>
        <end position="952"/>
    </location>
</feature>
<evidence type="ECO:0000256" key="4">
    <source>
        <dbReference type="ARBA" id="ARBA00022491"/>
    </source>
</evidence>
<feature type="compositionally biased region" description="Polar residues" evidence="11">
    <location>
        <begin position="538"/>
        <end position="571"/>
    </location>
</feature>
<feature type="domain" description="Mediator complex subunit Med13 N-terminal" evidence="13">
    <location>
        <begin position="29"/>
        <end position="378"/>
    </location>
</feature>
<evidence type="ECO:0000313" key="14">
    <source>
        <dbReference type="EMBL" id="EGO01479.1"/>
    </source>
</evidence>
<name>F8PQ14_SERL3</name>
<evidence type="ECO:0000256" key="1">
    <source>
        <dbReference type="ARBA" id="ARBA00004123"/>
    </source>
</evidence>
<dbReference type="Proteomes" id="UP000008063">
    <property type="component" value="Unassembled WGS sequence"/>
</dbReference>
<dbReference type="GO" id="GO:0045944">
    <property type="term" value="P:positive regulation of transcription by RNA polymerase II"/>
    <property type="evidence" value="ECO:0007669"/>
    <property type="project" value="TreeGrafter"/>
</dbReference>
<evidence type="ECO:0000256" key="2">
    <source>
        <dbReference type="ARBA" id="ARBA00009354"/>
    </source>
</evidence>
<evidence type="ECO:0000256" key="8">
    <source>
        <dbReference type="ARBA" id="ARBA00023242"/>
    </source>
</evidence>
<evidence type="ECO:0000256" key="9">
    <source>
        <dbReference type="ARBA" id="ARBA00032008"/>
    </source>
</evidence>
<feature type="region of interest" description="Disordered" evidence="11">
    <location>
        <begin position="393"/>
        <end position="434"/>
    </location>
</feature>
<organism evidence="15">
    <name type="scientific">Serpula lacrymans var. lacrymans (strain S7.3)</name>
    <name type="common">Dry rot fungus</name>
    <dbReference type="NCBI Taxonomy" id="936435"/>
    <lineage>
        <taxon>Eukaryota</taxon>
        <taxon>Fungi</taxon>
        <taxon>Dikarya</taxon>
        <taxon>Basidiomycota</taxon>
        <taxon>Agaricomycotina</taxon>
        <taxon>Agaricomycetes</taxon>
        <taxon>Agaricomycetidae</taxon>
        <taxon>Boletales</taxon>
        <taxon>Coniophorineae</taxon>
        <taxon>Serpulaceae</taxon>
        <taxon>Serpula</taxon>
    </lineage>
</organism>
<comment type="subcellular location">
    <subcellularLocation>
        <location evidence="1 10">Nucleus</location>
    </subcellularLocation>
</comment>
<comment type="function">
    <text evidence="10">Component of the SRB8-11 complex. The SRB8-11 complex is a regulatory module of the Mediator complex which is itself involved in regulation of basal and activated RNA polymerase II-dependent transcription. The SRB8-11 complex may be involved in the transcriptional repression of a subset of genes regulated by Mediator. It may inhibit the association of the Mediator complex with RNA polymerase II to form the holoenzyme complex.</text>
</comment>
<feature type="region of interest" description="Disordered" evidence="11">
    <location>
        <begin position="926"/>
        <end position="964"/>
    </location>
</feature>
<feature type="compositionally biased region" description="Pro residues" evidence="11">
    <location>
        <begin position="395"/>
        <end position="411"/>
    </location>
</feature>
<dbReference type="GO" id="GO:0016592">
    <property type="term" value="C:mediator complex"/>
    <property type="evidence" value="ECO:0007669"/>
    <property type="project" value="InterPro"/>
</dbReference>
<dbReference type="InterPro" id="IPR021643">
    <property type="entry name" value="Mediator_Med13_N"/>
</dbReference>
<evidence type="ECO:0000256" key="3">
    <source>
        <dbReference type="ARBA" id="ARBA00019618"/>
    </source>
</evidence>
<dbReference type="STRING" id="936435.F8PQ14"/>
<dbReference type="PANTHER" id="PTHR48249">
    <property type="entry name" value="MEDIATOR OF RNA POLYMERASE II TRANSCRIPTION SUBUNIT 13"/>
    <property type="match status" value="1"/>
</dbReference>
<keyword evidence="4 10" id="KW-0678">Repressor</keyword>